<accession>A0A4E0RQU4</accession>
<protein>
    <submittedName>
        <fullName evidence="9">Ionotropic receptor 140</fullName>
    </submittedName>
</protein>
<evidence type="ECO:0000256" key="6">
    <source>
        <dbReference type="ARBA" id="ARBA00023170"/>
    </source>
</evidence>
<dbReference type="PANTHER" id="PTHR42643">
    <property type="entry name" value="IONOTROPIC RECEPTOR 20A-RELATED"/>
    <property type="match status" value="1"/>
</dbReference>
<dbReference type="EMBL" id="ML159086">
    <property type="protein sequence ID" value="THK33194.1"/>
    <property type="molecule type" value="Genomic_DNA"/>
</dbReference>
<reference evidence="9" key="1">
    <citation type="submission" date="2019-02" db="EMBL/GenBank/DDBJ databases">
        <title>Genome of the parasitoid wasp Diachasma alloeum, an emerging model for ecological speciation and transitions to asexual reproduction.</title>
        <authorList>
            <person name="Robertson H.M."/>
            <person name="Walden K.K."/>
            <person name="Tvedte E.S."/>
            <person name="Hood G.R."/>
            <person name="Feder J.L."/>
            <person name="Forbes A.A."/>
            <person name="Logsdon J.M."/>
            <person name="Mcelroy K.E."/>
        </authorList>
    </citation>
    <scope>NUCLEOTIDE SEQUENCE [LARGE SCALE GENOMIC DNA]</scope>
    <source>
        <strain evidence="9">Michigan</strain>
    </source>
</reference>
<keyword evidence="6 9" id="KW-0675">Receptor</keyword>
<evidence type="ECO:0000256" key="8">
    <source>
        <dbReference type="SAM" id="Phobius"/>
    </source>
</evidence>
<sequence length="567" mass="65284">MVIVGDFDGRILMSLIESIPIPIVTIDSHSEFIFGDASDGLYVFQPDIIIMAMEDSPKQLGNDLQLLQEMNQWNHMAAHFILEISARFCKDALESLLITWRMHIPQSSYVCLNAEQAIVLYTLNPITNYAPKPWQAITSADRFNSSDRWTLYSQLLNPNDIACDSLTFDRMKHLNGYEIKALTAPKNNVSFIPGKNYKQAGYKMLEFFGKTVFDTIITRLNATLVLQIDDIHIIPQYLANQSMDIDIRFTLSFSKTNASYLYPYFQPEVIAITRIKDYLSTFEKIAQLWSRSVLVLSFLTILITFGVMAVYKRQGFSLALLEIIRLLSYASIQNNFQSTAMRIFFSKILIFIVITNGVFQGRLAAFLTKPEEGYSPENSEDLKNLNYTLYGIQQNVKYLRTMFPDNRVVLVTQKDCVEMALASLSAACVGTKAKYLNKYWMKPIHTTREPLFVDYWNHQCRKDWPLKHRVEAVLTQIMESGLLARWAFHSISTVLDKKRAEDVERAATKYRPVELKALDFSFALLAFGLVLATIVLIIEFLMKRESNTKIREEIKFRNFFIARRTTI</sequence>
<feature type="transmembrane region" description="Helical" evidence="8">
    <location>
        <begin position="288"/>
        <end position="309"/>
    </location>
</feature>
<evidence type="ECO:0000256" key="5">
    <source>
        <dbReference type="ARBA" id="ARBA00023136"/>
    </source>
</evidence>
<keyword evidence="4 8" id="KW-1133">Transmembrane helix</keyword>
<feature type="transmembrane region" description="Helical" evidence="8">
    <location>
        <begin position="520"/>
        <end position="541"/>
    </location>
</feature>
<comment type="subcellular location">
    <subcellularLocation>
        <location evidence="1">Cell membrane</location>
        <topology evidence="1">Multi-pass membrane protein</topology>
    </subcellularLocation>
</comment>
<evidence type="ECO:0000313" key="9">
    <source>
        <dbReference type="EMBL" id="THK33194.1"/>
    </source>
</evidence>
<dbReference type="AlphaFoldDB" id="A0A4E0RQU4"/>
<organism evidence="9 10">
    <name type="scientific">Diachasma alloeum</name>
    <dbReference type="NCBI Taxonomy" id="454923"/>
    <lineage>
        <taxon>Eukaryota</taxon>
        <taxon>Metazoa</taxon>
        <taxon>Ecdysozoa</taxon>
        <taxon>Arthropoda</taxon>
        <taxon>Hexapoda</taxon>
        <taxon>Insecta</taxon>
        <taxon>Pterygota</taxon>
        <taxon>Neoptera</taxon>
        <taxon>Endopterygota</taxon>
        <taxon>Hymenoptera</taxon>
        <taxon>Apocrita</taxon>
        <taxon>Ichneumonoidea</taxon>
        <taxon>Braconidae</taxon>
        <taxon>Opiinae</taxon>
        <taxon>Diachasma</taxon>
    </lineage>
</organism>
<dbReference type="GO" id="GO:0005886">
    <property type="term" value="C:plasma membrane"/>
    <property type="evidence" value="ECO:0007669"/>
    <property type="project" value="UniProtKB-SubCell"/>
</dbReference>
<dbReference type="InterPro" id="IPR052192">
    <property type="entry name" value="Insect_Ionotropic_Sensory_Rcpt"/>
</dbReference>
<dbReference type="OrthoDB" id="7679028at2759"/>
<evidence type="ECO:0000256" key="3">
    <source>
        <dbReference type="ARBA" id="ARBA00022692"/>
    </source>
</evidence>
<feature type="transmembrane region" description="Helical" evidence="8">
    <location>
        <begin position="344"/>
        <end position="367"/>
    </location>
</feature>
<keyword evidence="10" id="KW-1185">Reference proteome</keyword>
<evidence type="ECO:0000313" key="10">
    <source>
        <dbReference type="Proteomes" id="UP000297026"/>
    </source>
</evidence>
<evidence type="ECO:0000256" key="2">
    <source>
        <dbReference type="ARBA" id="ARBA00022475"/>
    </source>
</evidence>
<dbReference type="Proteomes" id="UP000297026">
    <property type="component" value="Unassembled WGS sequence"/>
</dbReference>
<keyword evidence="5 8" id="KW-0472">Membrane</keyword>
<keyword evidence="2" id="KW-1003">Cell membrane</keyword>
<proteinExistence type="predicted"/>
<evidence type="ECO:0000256" key="7">
    <source>
        <dbReference type="ARBA" id="ARBA00023180"/>
    </source>
</evidence>
<evidence type="ECO:0000256" key="1">
    <source>
        <dbReference type="ARBA" id="ARBA00004651"/>
    </source>
</evidence>
<dbReference type="SUPFAM" id="SSF53850">
    <property type="entry name" value="Periplasmic binding protein-like II"/>
    <property type="match status" value="1"/>
</dbReference>
<name>A0A4E0RQU4_9HYME</name>
<keyword evidence="7" id="KW-0325">Glycoprotein</keyword>
<evidence type="ECO:0000256" key="4">
    <source>
        <dbReference type="ARBA" id="ARBA00022989"/>
    </source>
</evidence>
<gene>
    <name evidence="9" type="primary">Ir140</name>
    <name evidence="9" type="ORF">DALL_DALL000398</name>
</gene>
<keyword evidence="3 8" id="KW-0812">Transmembrane</keyword>
<dbReference type="PANTHER" id="PTHR42643:SF30">
    <property type="entry name" value="IONOTROPIC RECEPTOR 40A-RELATED"/>
    <property type="match status" value="1"/>
</dbReference>